<name>A0A9D4CU93_DREPO</name>
<keyword evidence="3" id="KW-1185">Reference proteome</keyword>
<evidence type="ECO:0000256" key="1">
    <source>
        <dbReference type="SAM" id="MobiDB-lite"/>
    </source>
</evidence>
<proteinExistence type="predicted"/>
<protein>
    <submittedName>
        <fullName evidence="2">Uncharacterized protein</fullName>
    </submittedName>
</protein>
<sequence length="90" mass="10208">MEYPSHDSRARERDENDDDELTLPEEYRFLPILALQTPSRKKLASFLDSEGEPLVVEIDSEPCDTFSDIFGLAELAGMSSQDLAQLKVFK</sequence>
<gene>
    <name evidence="2" type="ORF">DPMN_056308</name>
</gene>
<dbReference type="AlphaFoldDB" id="A0A9D4CU93"/>
<organism evidence="2 3">
    <name type="scientific">Dreissena polymorpha</name>
    <name type="common">Zebra mussel</name>
    <name type="synonym">Mytilus polymorpha</name>
    <dbReference type="NCBI Taxonomy" id="45954"/>
    <lineage>
        <taxon>Eukaryota</taxon>
        <taxon>Metazoa</taxon>
        <taxon>Spiralia</taxon>
        <taxon>Lophotrochozoa</taxon>
        <taxon>Mollusca</taxon>
        <taxon>Bivalvia</taxon>
        <taxon>Autobranchia</taxon>
        <taxon>Heteroconchia</taxon>
        <taxon>Euheterodonta</taxon>
        <taxon>Imparidentia</taxon>
        <taxon>Neoheterodontei</taxon>
        <taxon>Myida</taxon>
        <taxon>Dreissenoidea</taxon>
        <taxon>Dreissenidae</taxon>
        <taxon>Dreissena</taxon>
    </lineage>
</organism>
<evidence type="ECO:0000313" key="3">
    <source>
        <dbReference type="Proteomes" id="UP000828390"/>
    </source>
</evidence>
<comment type="caution">
    <text evidence="2">The sequence shown here is derived from an EMBL/GenBank/DDBJ whole genome shotgun (WGS) entry which is preliminary data.</text>
</comment>
<feature type="region of interest" description="Disordered" evidence="1">
    <location>
        <begin position="1"/>
        <end position="21"/>
    </location>
</feature>
<dbReference type="EMBL" id="JAIWYP010000012">
    <property type="protein sequence ID" value="KAH3730325.1"/>
    <property type="molecule type" value="Genomic_DNA"/>
</dbReference>
<feature type="compositionally biased region" description="Basic and acidic residues" evidence="1">
    <location>
        <begin position="1"/>
        <end position="14"/>
    </location>
</feature>
<accession>A0A9D4CU93</accession>
<evidence type="ECO:0000313" key="2">
    <source>
        <dbReference type="EMBL" id="KAH3730325.1"/>
    </source>
</evidence>
<reference evidence="2" key="1">
    <citation type="journal article" date="2019" name="bioRxiv">
        <title>The Genome of the Zebra Mussel, Dreissena polymorpha: A Resource for Invasive Species Research.</title>
        <authorList>
            <person name="McCartney M.A."/>
            <person name="Auch B."/>
            <person name="Kono T."/>
            <person name="Mallez S."/>
            <person name="Zhang Y."/>
            <person name="Obille A."/>
            <person name="Becker A."/>
            <person name="Abrahante J.E."/>
            <person name="Garbe J."/>
            <person name="Badalamenti J.P."/>
            <person name="Herman A."/>
            <person name="Mangelson H."/>
            <person name="Liachko I."/>
            <person name="Sullivan S."/>
            <person name="Sone E.D."/>
            <person name="Koren S."/>
            <person name="Silverstein K.A.T."/>
            <person name="Beckman K.B."/>
            <person name="Gohl D.M."/>
        </authorList>
    </citation>
    <scope>NUCLEOTIDE SEQUENCE</scope>
    <source>
        <strain evidence="2">Duluth1</strain>
        <tissue evidence="2">Whole animal</tissue>
    </source>
</reference>
<dbReference type="Proteomes" id="UP000828390">
    <property type="component" value="Unassembled WGS sequence"/>
</dbReference>
<reference evidence="2" key="2">
    <citation type="submission" date="2020-11" db="EMBL/GenBank/DDBJ databases">
        <authorList>
            <person name="McCartney M.A."/>
            <person name="Auch B."/>
            <person name="Kono T."/>
            <person name="Mallez S."/>
            <person name="Becker A."/>
            <person name="Gohl D.M."/>
            <person name="Silverstein K.A.T."/>
            <person name="Koren S."/>
            <person name="Bechman K.B."/>
            <person name="Herman A."/>
            <person name="Abrahante J.E."/>
            <person name="Garbe J."/>
        </authorList>
    </citation>
    <scope>NUCLEOTIDE SEQUENCE</scope>
    <source>
        <strain evidence="2">Duluth1</strain>
        <tissue evidence="2">Whole animal</tissue>
    </source>
</reference>